<evidence type="ECO:0000313" key="1">
    <source>
        <dbReference type="EMBL" id="KTQ98686.1"/>
    </source>
</evidence>
<dbReference type="AlphaFoldDB" id="A0A147DAW3"/>
<comment type="caution">
    <text evidence="1">The sequence shown here is derived from an EMBL/GenBank/DDBJ whole genome shotgun (WGS) entry which is preliminary data.</text>
</comment>
<evidence type="ECO:0000313" key="4">
    <source>
        <dbReference type="Proteomes" id="UP000078529"/>
    </source>
</evidence>
<evidence type="ECO:0000313" key="2">
    <source>
        <dbReference type="EMBL" id="KTR08120.1"/>
    </source>
</evidence>
<dbReference type="Proteomes" id="UP000078529">
    <property type="component" value="Unassembled WGS sequence"/>
</dbReference>
<accession>A0A147DAW3</accession>
<dbReference type="EMBL" id="LDQA01000006">
    <property type="protein sequence ID" value="KTR08120.1"/>
    <property type="molecule type" value="Genomic_DNA"/>
</dbReference>
<gene>
    <name evidence="1" type="ORF">NS226_00275</name>
    <name evidence="2" type="ORF">NS365_01825</name>
</gene>
<evidence type="ECO:0008006" key="5">
    <source>
        <dbReference type="Google" id="ProtNLM"/>
    </source>
</evidence>
<dbReference type="PATRIC" id="fig|401562.3.peg.63"/>
<reference evidence="3 4" key="1">
    <citation type="journal article" date="2016" name="Front. Microbiol.">
        <title>Genomic Resource of Rice Seed Associated Bacteria.</title>
        <authorList>
            <person name="Midha S."/>
            <person name="Bansal K."/>
            <person name="Sharma S."/>
            <person name="Kumar N."/>
            <person name="Patil P.P."/>
            <person name="Chaudhry V."/>
            <person name="Patil P.B."/>
        </authorList>
    </citation>
    <scope>NUCLEOTIDE SEQUENCE [LARGE SCALE GENOMIC DNA]</scope>
    <source>
        <strain evidence="1 3">NS226</strain>
        <strain evidence="2 4">NS365</strain>
    </source>
</reference>
<keyword evidence="4" id="KW-1185">Reference proteome</keyword>
<evidence type="ECO:0000313" key="3">
    <source>
        <dbReference type="Proteomes" id="UP000078272"/>
    </source>
</evidence>
<name>A0A147DAW3_9HYPH</name>
<sequence>MIRCPVRRLAPLKDGEPIMARTAPSPASRDLDEAMLTETQTSSLRELLALVHQWNVSSEAVYLGAGNDLQTLHRRIGTVRDSIRQATEAVSSNEGDKVETLLGEAASSAGQLETLAGERSRVLRVLAEGVTRASEGASAVALVFRLLDYVVLVARTHVEGMTQARDVLVPFTEHVHELVGSGQTVARALDARVRTVQGHIAESRAIDARVGGRAMLGEASLAFQFRSLNRRLSQERDSAATSREAAHRSFSVIRDAVGGIVMGLQFHDIARQRLEHTITNLERLFLLAETGQLTHDSAPMEGRSRTTALRRIAELEIAQLSSLTELYDTKMGEVHANLDVLAGEIVESDRILSSLFSEDVGKTGKSAIAVLEAEATKVRERFERGEDDRRQLDASLHECVEAAGPLISMTDELASLEHTLRLAGFNAAVRAAHVDSGDETIGYIAREIREQATVAKTQADLVREGIEMAVSATGELEGTILPQIAGFETQIAQGFDTASEILARIEAACLDRLREAALNARGLDERIRAIASMMTPHVEGCALMRRTIAQLQAMLVDLPDDPITPEEALRLHSLLAGQYTMAEERAIFEASFRGIGLPASAISAPAPAASDDIDDLLF</sequence>
<proteinExistence type="predicted"/>
<organism evidence="1 3">
    <name type="scientific">Aureimonas ureilytica</name>
    <dbReference type="NCBI Taxonomy" id="401562"/>
    <lineage>
        <taxon>Bacteria</taxon>
        <taxon>Pseudomonadati</taxon>
        <taxon>Pseudomonadota</taxon>
        <taxon>Alphaproteobacteria</taxon>
        <taxon>Hyphomicrobiales</taxon>
        <taxon>Aurantimonadaceae</taxon>
        <taxon>Aureimonas</taxon>
    </lineage>
</organism>
<dbReference type="EMBL" id="LDPZ01000001">
    <property type="protein sequence ID" value="KTQ98686.1"/>
    <property type="molecule type" value="Genomic_DNA"/>
</dbReference>
<protein>
    <recommendedName>
        <fullName evidence="5">Methyl-accepting transducer domain-containing protein</fullName>
    </recommendedName>
</protein>
<dbReference type="Proteomes" id="UP000078272">
    <property type="component" value="Unassembled WGS sequence"/>
</dbReference>
<dbReference type="STRING" id="401562.NS365_01825"/>